<dbReference type="PANTHER" id="PTHR30353:SF15">
    <property type="entry name" value="INNER MEMBRANE PROTEIN YABI"/>
    <property type="match status" value="1"/>
</dbReference>
<evidence type="ECO:0000256" key="2">
    <source>
        <dbReference type="ARBA" id="ARBA00010792"/>
    </source>
</evidence>
<sequence length="172" mass="18540">MPYAFLDGQPYWVVYFSLLGIVLARAQMTYWIGRGVGAGLHRSRLAERIGAKLAKAEHLINRFGPPAVTFSFLTVGIQTAVNLAAGAMRMAFPRYLVAMFVGCLIWAGIYSVGVVVVLNALRGLFLHSPSLAVAAVLLLLGGLALVLWWRRSRRGPAESESEPTGDLVGPSA</sequence>
<evidence type="ECO:0000259" key="8">
    <source>
        <dbReference type="Pfam" id="PF09335"/>
    </source>
</evidence>
<reference evidence="9" key="1">
    <citation type="submission" date="2023-02" db="EMBL/GenBank/DDBJ databases">
        <title>Nocardiopsis ansamitocini NBRC 112285.</title>
        <authorList>
            <person name="Ichikawa N."/>
            <person name="Sato H."/>
            <person name="Tonouchi N."/>
        </authorList>
    </citation>
    <scope>NUCLEOTIDE SEQUENCE</scope>
    <source>
        <strain evidence="9">NBRC 112285</strain>
    </source>
</reference>
<evidence type="ECO:0000313" key="9">
    <source>
        <dbReference type="EMBL" id="GLU46664.1"/>
    </source>
</evidence>
<comment type="subcellular location">
    <subcellularLocation>
        <location evidence="1 7">Cell membrane</location>
        <topology evidence="1 7">Multi-pass membrane protein</topology>
    </subcellularLocation>
</comment>
<dbReference type="Proteomes" id="UP001165092">
    <property type="component" value="Unassembled WGS sequence"/>
</dbReference>
<dbReference type="PANTHER" id="PTHR30353">
    <property type="entry name" value="INNER MEMBRANE PROTEIN DEDA-RELATED"/>
    <property type="match status" value="1"/>
</dbReference>
<feature type="transmembrane region" description="Helical" evidence="7">
    <location>
        <begin position="95"/>
        <end position="118"/>
    </location>
</feature>
<dbReference type="Pfam" id="PF09335">
    <property type="entry name" value="VTT_dom"/>
    <property type="match status" value="1"/>
</dbReference>
<comment type="similarity">
    <text evidence="2 7">Belongs to the DedA family.</text>
</comment>
<dbReference type="InterPro" id="IPR032818">
    <property type="entry name" value="DedA-like"/>
</dbReference>
<evidence type="ECO:0000256" key="1">
    <source>
        <dbReference type="ARBA" id="ARBA00004651"/>
    </source>
</evidence>
<name>A0A9W6P3L5_9ACTN</name>
<dbReference type="InterPro" id="IPR032816">
    <property type="entry name" value="VTT_dom"/>
</dbReference>
<dbReference type="AlphaFoldDB" id="A0A9W6P3L5"/>
<evidence type="ECO:0000313" key="10">
    <source>
        <dbReference type="Proteomes" id="UP001165092"/>
    </source>
</evidence>
<feature type="transmembrane region" description="Helical" evidence="7">
    <location>
        <begin position="12"/>
        <end position="33"/>
    </location>
</feature>
<keyword evidence="4 7" id="KW-0812">Transmembrane</keyword>
<keyword evidence="3 7" id="KW-1003">Cell membrane</keyword>
<protein>
    <recommendedName>
        <fullName evidence="8">VTT domain-containing protein</fullName>
    </recommendedName>
</protein>
<evidence type="ECO:0000256" key="4">
    <source>
        <dbReference type="ARBA" id="ARBA00022692"/>
    </source>
</evidence>
<dbReference type="RefSeq" id="WP_285757496.1">
    <property type="nucleotide sequence ID" value="NZ_BSQG01000001.1"/>
</dbReference>
<comment type="caution">
    <text evidence="7">Lacks conserved residue(s) required for the propagation of feature annotation.</text>
</comment>
<comment type="caution">
    <text evidence="9">The sequence shown here is derived from an EMBL/GenBank/DDBJ whole genome shotgun (WGS) entry which is preliminary data.</text>
</comment>
<feature type="transmembrane region" description="Helical" evidence="7">
    <location>
        <begin position="130"/>
        <end position="149"/>
    </location>
</feature>
<keyword evidence="10" id="KW-1185">Reference proteome</keyword>
<evidence type="ECO:0000256" key="5">
    <source>
        <dbReference type="ARBA" id="ARBA00022989"/>
    </source>
</evidence>
<evidence type="ECO:0000256" key="3">
    <source>
        <dbReference type="ARBA" id="ARBA00022475"/>
    </source>
</evidence>
<dbReference type="GO" id="GO:0005886">
    <property type="term" value="C:plasma membrane"/>
    <property type="evidence" value="ECO:0007669"/>
    <property type="project" value="UniProtKB-SubCell"/>
</dbReference>
<keyword evidence="5 7" id="KW-1133">Transmembrane helix</keyword>
<organism evidence="9 10">
    <name type="scientific">Nocardiopsis ansamitocini</name>
    <dbReference type="NCBI Taxonomy" id="1670832"/>
    <lineage>
        <taxon>Bacteria</taxon>
        <taxon>Bacillati</taxon>
        <taxon>Actinomycetota</taxon>
        <taxon>Actinomycetes</taxon>
        <taxon>Streptosporangiales</taxon>
        <taxon>Nocardiopsidaceae</taxon>
        <taxon>Nocardiopsis</taxon>
    </lineage>
</organism>
<dbReference type="EMBL" id="BSQG01000001">
    <property type="protein sequence ID" value="GLU46664.1"/>
    <property type="molecule type" value="Genomic_DNA"/>
</dbReference>
<proteinExistence type="inferred from homology"/>
<evidence type="ECO:0000256" key="6">
    <source>
        <dbReference type="ARBA" id="ARBA00023136"/>
    </source>
</evidence>
<keyword evidence="6 7" id="KW-0472">Membrane</keyword>
<feature type="domain" description="VTT" evidence="8">
    <location>
        <begin position="10"/>
        <end position="112"/>
    </location>
</feature>
<evidence type="ECO:0000256" key="7">
    <source>
        <dbReference type="RuleBase" id="RU367016"/>
    </source>
</evidence>
<gene>
    <name evidence="9" type="ORF">Nans01_10150</name>
</gene>
<accession>A0A9W6P3L5</accession>